<protein>
    <recommendedName>
        <fullName evidence="1">Hpc2-related domain-containing protein</fullName>
    </recommendedName>
</protein>
<evidence type="ECO:0000313" key="4">
    <source>
        <dbReference type="Proteomes" id="UP000014760"/>
    </source>
</evidence>
<reference evidence="4" key="1">
    <citation type="submission" date="2012-12" db="EMBL/GenBank/DDBJ databases">
        <authorList>
            <person name="Hellsten U."/>
            <person name="Grimwood J."/>
            <person name="Chapman J.A."/>
            <person name="Shapiro H."/>
            <person name="Aerts A."/>
            <person name="Otillar R.P."/>
            <person name="Terry A.Y."/>
            <person name="Boore J.L."/>
            <person name="Simakov O."/>
            <person name="Marletaz F."/>
            <person name="Cho S.-J."/>
            <person name="Edsinger-Gonzales E."/>
            <person name="Havlak P."/>
            <person name="Kuo D.-H."/>
            <person name="Larsson T."/>
            <person name="Lv J."/>
            <person name="Arendt D."/>
            <person name="Savage R."/>
            <person name="Osoegawa K."/>
            <person name="de Jong P."/>
            <person name="Lindberg D.R."/>
            <person name="Seaver E.C."/>
            <person name="Weisblat D.A."/>
            <person name="Putnam N.H."/>
            <person name="Grigoriev I.V."/>
            <person name="Rokhsar D.S."/>
        </authorList>
    </citation>
    <scope>NUCLEOTIDE SEQUENCE</scope>
    <source>
        <strain evidence="4">I ESC-2004</strain>
    </source>
</reference>
<dbReference type="PANTHER" id="PTHR21669:SF28">
    <property type="entry name" value="YEMANUCLEIN"/>
    <property type="match status" value="1"/>
</dbReference>
<dbReference type="OMA" id="VCEKMFY"/>
<evidence type="ECO:0000259" key="1">
    <source>
        <dbReference type="Pfam" id="PF08729"/>
    </source>
</evidence>
<keyword evidence="4" id="KW-1185">Reference proteome</keyword>
<reference evidence="2 4" key="2">
    <citation type="journal article" date="2013" name="Nature">
        <title>Insights into bilaterian evolution from three spiralian genomes.</title>
        <authorList>
            <person name="Simakov O."/>
            <person name="Marletaz F."/>
            <person name="Cho S.J."/>
            <person name="Edsinger-Gonzales E."/>
            <person name="Havlak P."/>
            <person name="Hellsten U."/>
            <person name="Kuo D.H."/>
            <person name="Larsson T."/>
            <person name="Lv J."/>
            <person name="Arendt D."/>
            <person name="Savage R."/>
            <person name="Osoegawa K."/>
            <person name="de Jong P."/>
            <person name="Grimwood J."/>
            <person name="Chapman J.A."/>
            <person name="Shapiro H."/>
            <person name="Aerts A."/>
            <person name="Otillar R.P."/>
            <person name="Terry A.Y."/>
            <person name="Boore J.L."/>
            <person name="Grigoriev I.V."/>
            <person name="Lindberg D.R."/>
            <person name="Seaver E.C."/>
            <person name="Weisblat D.A."/>
            <person name="Putnam N.H."/>
            <person name="Rokhsar D.S."/>
        </authorList>
    </citation>
    <scope>NUCLEOTIDE SEQUENCE</scope>
    <source>
        <strain evidence="2 4">I ESC-2004</strain>
    </source>
</reference>
<dbReference type="Pfam" id="PF08729">
    <property type="entry name" value="HUN"/>
    <property type="match status" value="1"/>
</dbReference>
<dbReference type="GO" id="GO:0005634">
    <property type="term" value="C:nucleus"/>
    <property type="evidence" value="ECO:0007669"/>
    <property type="project" value="TreeGrafter"/>
</dbReference>
<dbReference type="OrthoDB" id="68076at2759"/>
<dbReference type="PANTHER" id="PTHR21669">
    <property type="entry name" value="CAPZ-INTERACTING PROTEIN AND RELATED PROTEINS"/>
    <property type="match status" value="1"/>
</dbReference>
<feature type="non-terminal residue" evidence="2">
    <location>
        <position position="1"/>
    </location>
</feature>
<gene>
    <name evidence="2" type="ORF">CAPTEDRAFT_127210</name>
</gene>
<dbReference type="Proteomes" id="UP000014760">
    <property type="component" value="Unassembled WGS sequence"/>
</dbReference>
<dbReference type="GO" id="GO:0006325">
    <property type="term" value="P:chromatin organization"/>
    <property type="evidence" value="ECO:0007669"/>
    <property type="project" value="TreeGrafter"/>
</dbReference>
<dbReference type="EMBL" id="AMQN01001041">
    <property type="status" value="NOT_ANNOTATED_CDS"/>
    <property type="molecule type" value="Genomic_DNA"/>
</dbReference>
<proteinExistence type="predicted"/>
<reference evidence="3" key="3">
    <citation type="submission" date="2015-06" db="UniProtKB">
        <authorList>
            <consortium name="EnsemblMetazoa"/>
        </authorList>
    </citation>
    <scope>IDENTIFICATION</scope>
</reference>
<dbReference type="STRING" id="283909.R7URT8"/>
<sequence length="82" mass="9276">KGQQQRTHGFQEVVDLGDGYDDTDPFIDNTDAYDEIIPAELTTKLGGFYINSGHLDFRQVSGDEDEIRPTGLLKKRKKKVSF</sequence>
<dbReference type="InterPro" id="IPR014840">
    <property type="entry name" value="HRD"/>
</dbReference>
<evidence type="ECO:0000313" key="3">
    <source>
        <dbReference type="EnsemblMetazoa" id="CapteP127210"/>
    </source>
</evidence>
<organism evidence="2">
    <name type="scientific">Capitella teleta</name>
    <name type="common">Polychaete worm</name>
    <dbReference type="NCBI Taxonomy" id="283909"/>
    <lineage>
        <taxon>Eukaryota</taxon>
        <taxon>Metazoa</taxon>
        <taxon>Spiralia</taxon>
        <taxon>Lophotrochozoa</taxon>
        <taxon>Annelida</taxon>
        <taxon>Polychaeta</taxon>
        <taxon>Sedentaria</taxon>
        <taxon>Scolecida</taxon>
        <taxon>Capitellidae</taxon>
        <taxon>Capitella</taxon>
    </lineage>
</organism>
<dbReference type="EMBL" id="KB298688">
    <property type="protein sequence ID" value="ELU08920.1"/>
    <property type="molecule type" value="Genomic_DNA"/>
</dbReference>
<dbReference type="HOGENOM" id="CLU_2564920_0_0_1"/>
<feature type="domain" description="Hpc2-related" evidence="1">
    <location>
        <begin position="10"/>
        <end position="56"/>
    </location>
</feature>
<accession>R7URT8</accession>
<dbReference type="EnsemblMetazoa" id="CapteT127210">
    <property type="protein sequence ID" value="CapteP127210"/>
    <property type="gene ID" value="CapteG127210"/>
</dbReference>
<name>R7URT8_CAPTE</name>
<evidence type="ECO:0000313" key="2">
    <source>
        <dbReference type="EMBL" id="ELU08920.1"/>
    </source>
</evidence>
<dbReference type="AlphaFoldDB" id="R7URT8"/>